<comment type="caution">
    <text evidence="1">The sequence shown here is derived from an EMBL/GenBank/DDBJ whole genome shotgun (WGS) entry which is preliminary data.</text>
</comment>
<reference evidence="1 2" key="1">
    <citation type="submission" date="2020-04" db="EMBL/GenBank/DDBJ databases">
        <title>Salinimonas sp. HHU 13199.</title>
        <authorList>
            <person name="Cui X."/>
            <person name="Zhang D."/>
        </authorList>
    </citation>
    <scope>NUCLEOTIDE SEQUENCE [LARGE SCALE GENOMIC DNA]</scope>
    <source>
        <strain evidence="1 2">HHU 13199</strain>
    </source>
</reference>
<keyword evidence="2" id="KW-1185">Reference proteome</keyword>
<protein>
    <recommendedName>
        <fullName evidence="3">DUF4157 domain-containing protein</fullName>
    </recommendedName>
</protein>
<evidence type="ECO:0000313" key="1">
    <source>
        <dbReference type="EMBL" id="MBD3585680.1"/>
    </source>
</evidence>
<dbReference type="RefSeq" id="WP_191023966.1">
    <property type="nucleotide sequence ID" value="NZ_JABBXD010000003.1"/>
</dbReference>
<organism evidence="1 2">
    <name type="scientific">Salinimonas profundi</name>
    <dbReference type="NCBI Taxonomy" id="2729140"/>
    <lineage>
        <taxon>Bacteria</taxon>
        <taxon>Pseudomonadati</taxon>
        <taxon>Pseudomonadota</taxon>
        <taxon>Gammaproteobacteria</taxon>
        <taxon>Alteromonadales</taxon>
        <taxon>Alteromonadaceae</taxon>
        <taxon>Alteromonas/Salinimonas group</taxon>
        <taxon>Salinimonas</taxon>
    </lineage>
</organism>
<gene>
    <name evidence="1" type="ORF">HHX48_08040</name>
</gene>
<proteinExistence type="predicted"/>
<accession>A0ABR8LNK6</accession>
<evidence type="ECO:0000313" key="2">
    <source>
        <dbReference type="Proteomes" id="UP000624419"/>
    </source>
</evidence>
<dbReference type="EMBL" id="JABBXD010000003">
    <property type="protein sequence ID" value="MBD3585680.1"/>
    <property type="molecule type" value="Genomic_DNA"/>
</dbReference>
<sequence>MRAIKLLLLLLFVSGIVLFLSYEKIVSDVLLPQYIDWAYKIDKKGQQEGTALSADQLILATEIGIKHPEKVRLVYIDEIPFPRDNYALKVLGEALGFIGEGIVNNAQAFGYSIYIRNGYPLDTPKLAHELVHVLQIERSSLDSIIRQHISDLATYGYDNAPLEVEAFKANNAYKEE</sequence>
<evidence type="ECO:0008006" key="3">
    <source>
        <dbReference type="Google" id="ProtNLM"/>
    </source>
</evidence>
<dbReference type="Proteomes" id="UP000624419">
    <property type="component" value="Unassembled WGS sequence"/>
</dbReference>
<name>A0ABR8LNK6_9ALTE</name>